<dbReference type="AlphaFoldDB" id="A0A6S6W0W9"/>
<gene>
    <name evidence="2" type="ORF">PTTW11_05198</name>
</gene>
<protein>
    <submittedName>
        <fullName evidence="2">Uncharacterized protein</fullName>
    </submittedName>
</protein>
<dbReference type="Proteomes" id="UP000472372">
    <property type="component" value="Chromosome 4"/>
</dbReference>
<proteinExistence type="predicted"/>
<evidence type="ECO:0000313" key="3">
    <source>
        <dbReference type="Proteomes" id="UP000472372"/>
    </source>
</evidence>
<feature type="region of interest" description="Disordered" evidence="1">
    <location>
        <begin position="289"/>
        <end position="308"/>
    </location>
</feature>
<feature type="compositionally biased region" description="Low complexity" evidence="1">
    <location>
        <begin position="373"/>
        <end position="390"/>
    </location>
</feature>
<feature type="compositionally biased region" description="Acidic residues" evidence="1">
    <location>
        <begin position="391"/>
        <end position="414"/>
    </location>
</feature>
<sequence length="414" mass="47130">MPIYMPEAYMPDIASMLPGQKQAFASPQYGHQARFASKCGHSIHPSSAEHTPWCSPCTVSQARAKTEVALQKLVAEGGLIPPDYMRGQRWNQAKKGYHVAKKRLDRARTGEQLRWERDQAWNLAHERFDFQRTQAAAVLPESCSMCPACDSMVAYYPTNIPEAQVAAYAAWWERPGALSTTTPSSRCSTRPSPRHNQDRRYARTTEGNPSLRQVVQAVRNNTRKKDRLEQGWYARTTIDRAVRSKYNLGPGYTIAQEFWNAPLSLLLSRQVHQYSRDQTRVAQRNARGYKTRPMPPRSPLSHSLSSEDVQADADFAARLCEQEEKERLERQIEKIAKEISYLYFVGSDKSDVAQWNEAFEESNKTLVVRVQEDNFGSSESSESPGSSSSGEDMDDGDDNEEREQDYEDMDIDER</sequence>
<feature type="region of interest" description="Disordered" evidence="1">
    <location>
        <begin position="370"/>
        <end position="414"/>
    </location>
</feature>
<evidence type="ECO:0000256" key="1">
    <source>
        <dbReference type="SAM" id="MobiDB-lite"/>
    </source>
</evidence>
<evidence type="ECO:0000313" key="2">
    <source>
        <dbReference type="EMBL" id="CAE7033382.1"/>
    </source>
</evidence>
<accession>A0A6S6W0W9</accession>
<feature type="compositionally biased region" description="Low complexity" evidence="1">
    <location>
        <begin position="179"/>
        <end position="191"/>
    </location>
</feature>
<feature type="region of interest" description="Disordered" evidence="1">
    <location>
        <begin position="178"/>
        <end position="207"/>
    </location>
</feature>
<dbReference type="EMBL" id="HG992980">
    <property type="protein sequence ID" value="CAE7033382.1"/>
    <property type="molecule type" value="Genomic_DNA"/>
</dbReference>
<name>A0A6S6W0W9_9PLEO</name>
<reference evidence="2" key="1">
    <citation type="submission" date="2021-02" db="EMBL/GenBank/DDBJ databases">
        <authorList>
            <person name="Syme A R."/>
            <person name="Syme A R."/>
            <person name="Moolhuijzen P."/>
        </authorList>
    </citation>
    <scope>NUCLEOTIDE SEQUENCE</scope>
    <source>
        <strain evidence="2">W1-1</strain>
    </source>
</reference>
<organism evidence="2 3">
    <name type="scientific">Pyrenophora teres f. teres</name>
    <dbReference type="NCBI Taxonomy" id="97479"/>
    <lineage>
        <taxon>Eukaryota</taxon>
        <taxon>Fungi</taxon>
        <taxon>Dikarya</taxon>
        <taxon>Ascomycota</taxon>
        <taxon>Pezizomycotina</taxon>
        <taxon>Dothideomycetes</taxon>
        <taxon>Pleosporomycetidae</taxon>
        <taxon>Pleosporales</taxon>
        <taxon>Pleosporineae</taxon>
        <taxon>Pleosporaceae</taxon>
        <taxon>Pyrenophora</taxon>
    </lineage>
</organism>